<evidence type="ECO:0000313" key="3">
    <source>
        <dbReference type="Proteomes" id="UP000321328"/>
    </source>
</evidence>
<organism evidence="2 3">
    <name type="scientific">Pseudonocardia asaccharolytica DSM 44247 = NBRC 16224</name>
    <dbReference type="NCBI Taxonomy" id="1123024"/>
    <lineage>
        <taxon>Bacteria</taxon>
        <taxon>Bacillati</taxon>
        <taxon>Actinomycetota</taxon>
        <taxon>Actinomycetes</taxon>
        <taxon>Pseudonocardiales</taxon>
        <taxon>Pseudonocardiaceae</taxon>
        <taxon>Pseudonocardia</taxon>
    </lineage>
</organism>
<dbReference type="AlphaFoldDB" id="A0A511D5L2"/>
<name>A0A511D5L2_9PSEU</name>
<dbReference type="EMBL" id="BJVI01000051">
    <property type="protein sequence ID" value="GEL19937.1"/>
    <property type="molecule type" value="Genomic_DNA"/>
</dbReference>
<dbReference type="Proteomes" id="UP000321328">
    <property type="component" value="Unassembled WGS sequence"/>
</dbReference>
<sequence>MFERIRALFRRTKADGESDMARDPNVARSRATGGRDVADDHRDRPQRAVRWPGRRRGSGRGADGRRGPVVAPPW</sequence>
<keyword evidence="3" id="KW-1185">Reference proteome</keyword>
<evidence type="ECO:0000313" key="2">
    <source>
        <dbReference type="EMBL" id="GEL19937.1"/>
    </source>
</evidence>
<feature type="compositionally biased region" description="Basic and acidic residues" evidence="1">
    <location>
        <begin position="8"/>
        <end position="22"/>
    </location>
</feature>
<comment type="caution">
    <text evidence="2">The sequence shown here is derived from an EMBL/GenBank/DDBJ whole genome shotgun (WGS) entry which is preliminary data.</text>
</comment>
<evidence type="ECO:0000256" key="1">
    <source>
        <dbReference type="SAM" id="MobiDB-lite"/>
    </source>
</evidence>
<protein>
    <submittedName>
        <fullName evidence="2">Uncharacterized protein</fullName>
    </submittedName>
</protein>
<accession>A0A511D5L2</accession>
<reference evidence="2 3" key="1">
    <citation type="submission" date="2019-07" db="EMBL/GenBank/DDBJ databases">
        <title>Whole genome shotgun sequence of Pseudonocardia asaccharolytica NBRC 16224.</title>
        <authorList>
            <person name="Hosoyama A."/>
            <person name="Uohara A."/>
            <person name="Ohji S."/>
            <person name="Ichikawa N."/>
        </authorList>
    </citation>
    <scope>NUCLEOTIDE SEQUENCE [LARGE SCALE GENOMIC DNA]</scope>
    <source>
        <strain evidence="2 3">NBRC 16224</strain>
    </source>
</reference>
<proteinExistence type="predicted"/>
<feature type="compositionally biased region" description="Basic and acidic residues" evidence="1">
    <location>
        <begin position="36"/>
        <end position="46"/>
    </location>
</feature>
<feature type="region of interest" description="Disordered" evidence="1">
    <location>
        <begin position="8"/>
        <end position="74"/>
    </location>
</feature>
<gene>
    <name evidence="2" type="ORF">PA7_37740</name>
</gene>